<proteinExistence type="predicted"/>
<evidence type="ECO:0000313" key="2">
    <source>
        <dbReference type="EMBL" id="AMQ67606.1"/>
    </source>
</evidence>
<dbReference type="EMBL" id="KT725215">
    <property type="protein sequence ID" value="AMQ67606.1"/>
    <property type="molecule type" value="Genomic_DNA"/>
</dbReference>
<evidence type="ECO:0000256" key="1">
    <source>
        <dbReference type="SAM" id="MobiDB-lite"/>
    </source>
</evidence>
<protein>
    <submittedName>
        <fullName evidence="2">Reticulocyte binding protein 3</fullName>
    </submittedName>
</protein>
<feature type="region of interest" description="Disordered" evidence="1">
    <location>
        <begin position="89"/>
        <end position="126"/>
    </location>
</feature>
<name>A0A142F477_9APIC</name>
<sequence>GASWENVINASNKQKKEETNYSVNSYWGRKNESEYPGRKKKNLQKHSLSPGEEGYRKDSTPSGNSGNESGLFKKKALIHLRDSKFLRKPSRYAYIKSNGEDNLDRHPSITEKEAKNDPNGSPSSFL</sequence>
<dbReference type="VEuPathDB" id="PlasmoDB:PcyM_1476400"/>
<organism evidence="2">
    <name type="scientific">Plasmodium cynomolgi</name>
    <dbReference type="NCBI Taxonomy" id="5827"/>
    <lineage>
        <taxon>Eukaryota</taxon>
        <taxon>Sar</taxon>
        <taxon>Alveolata</taxon>
        <taxon>Apicomplexa</taxon>
        <taxon>Aconoidasida</taxon>
        <taxon>Haemosporida</taxon>
        <taxon>Plasmodiidae</taxon>
        <taxon>Plasmodium</taxon>
        <taxon>Plasmodium (Plasmodium)</taxon>
    </lineage>
</organism>
<dbReference type="VEuPathDB" id="PlasmoDB:PCYB_147650"/>
<feature type="non-terminal residue" evidence="2">
    <location>
        <position position="126"/>
    </location>
</feature>
<feature type="region of interest" description="Disordered" evidence="1">
    <location>
        <begin position="1"/>
        <end position="74"/>
    </location>
</feature>
<feature type="compositionally biased region" description="Polar residues" evidence="1">
    <location>
        <begin position="1"/>
        <end position="12"/>
    </location>
</feature>
<accession>A0A142F477</accession>
<gene>
    <name evidence="2" type="primary">RBP3</name>
</gene>
<feature type="compositionally biased region" description="Basic and acidic residues" evidence="1">
    <location>
        <begin position="98"/>
        <end position="116"/>
    </location>
</feature>
<feature type="non-terminal residue" evidence="2">
    <location>
        <position position="1"/>
    </location>
</feature>
<reference evidence="2" key="1">
    <citation type="submission" date="2015-09" db="EMBL/GenBank/DDBJ databases">
        <title>Characterizing the genetic diversity of the monkey malaria parasite Plasmodium cynomolgi.</title>
        <authorList>
            <person name="Luo Z."/>
        </authorList>
    </citation>
    <scope>NUCLEOTIDE SEQUENCE</scope>
    <source>
        <strain evidence="2">Gombak</strain>
    </source>
</reference>
<dbReference type="AlphaFoldDB" id="A0A142F477"/>